<dbReference type="Gene3D" id="3.90.550.10">
    <property type="entry name" value="Spore Coat Polysaccharide Biosynthesis Protein SpsA, Chain A"/>
    <property type="match status" value="1"/>
</dbReference>
<dbReference type="OrthoDB" id="9772170at2"/>
<organism evidence="2 3">
    <name type="scientific">Aquisphaera giovannonii</name>
    <dbReference type="NCBI Taxonomy" id="406548"/>
    <lineage>
        <taxon>Bacteria</taxon>
        <taxon>Pseudomonadati</taxon>
        <taxon>Planctomycetota</taxon>
        <taxon>Planctomycetia</taxon>
        <taxon>Isosphaerales</taxon>
        <taxon>Isosphaeraceae</taxon>
        <taxon>Aquisphaera</taxon>
    </lineage>
</organism>
<dbReference type="InterPro" id="IPR029044">
    <property type="entry name" value="Nucleotide-diphossugar_trans"/>
</dbReference>
<evidence type="ECO:0000313" key="2">
    <source>
        <dbReference type="EMBL" id="QEH37047.1"/>
    </source>
</evidence>
<dbReference type="EC" id="2.4.-.-" evidence="2"/>
<keyword evidence="2" id="KW-0808">Transferase</keyword>
<dbReference type="InterPro" id="IPR050834">
    <property type="entry name" value="Glycosyltransf_2"/>
</dbReference>
<dbReference type="SUPFAM" id="SSF53448">
    <property type="entry name" value="Nucleotide-diphospho-sugar transferases"/>
    <property type="match status" value="1"/>
</dbReference>
<dbReference type="AlphaFoldDB" id="A0A5B9W9D4"/>
<gene>
    <name evidence="2" type="primary">epsE_7</name>
    <name evidence="2" type="ORF">OJF2_56320</name>
</gene>
<dbReference type="InterPro" id="IPR001173">
    <property type="entry name" value="Glyco_trans_2-like"/>
</dbReference>
<dbReference type="PANTHER" id="PTHR43685">
    <property type="entry name" value="GLYCOSYLTRANSFERASE"/>
    <property type="match status" value="1"/>
</dbReference>
<keyword evidence="2" id="KW-0328">Glycosyltransferase</keyword>
<protein>
    <submittedName>
        <fullName evidence="2">Glycosyltransferase EpsE</fullName>
        <ecNumber evidence="2">2.4.-.-</ecNumber>
    </submittedName>
</protein>
<dbReference type="GO" id="GO:0044010">
    <property type="term" value="P:single-species biofilm formation"/>
    <property type="evidence" value="ECO:0007669"/>
    <property type="project" value="TreeGrafter"/>
</dbReference>
<evidence type="ECO:0000259" key="1">
    <source>
        <dbReference type="Pfam" id="PF00535"/>
    </source>
</evidence>
<keyword evidence="3" id="KW-1185">Reference proteome</keyword>
<name>A0A5B9W9D4_9BACT</name>
<dbReference type="Pfam" id="PF00535">
    <property type="entry name" value="Glycos_transf_2"/>
    <property type="match status" value="1"/>
</dbReference>
<accession>A0A5B9W9D4</accession>
<sequence length="336" mass="36895">MSAPGPVSFTVAVPSCNGVPHIEEALRSILNQQGAAFDIVLSDDHSDDDTVERVRALAGERVRICVNAERLGLAGNWNRCVELCETPLIAIVHQDDVLGHGHVAAHVAAFDRDDRIGLVASASTIIDECGREVPPDVVERGGLGVEGRLFGPGEALSSLACGNPLRCSAVSIRVAAFRDVGGFDPSFRYALDWDFWVRVARAWKLAWLAEPTVRVRWHRASETHRFKPGRADLDEARRMMEHVLELLADPSPLRPRCRARISRAFLNRAHDALRGGRIALARECLAEAFRLSPRILGAILADPRLAAQMTSLAVAPPLARRWFSRRPATTPETPKK</sequence>
<dbReference type="EMBL" id="CP042997">
    <property type="protein sequence ID" value="QEH37047.1"/>
    <property type="molecule type" value="Genomic_DNA"/>
</dbReference>
<dbReference type="Proteomes" id="UP000324233">
    <property type="component" value="Chromosome"/>
</dbReference>
<dbReference type="PANTHER" id="PTHR43685:SF2">
    <property type="entry name" value="GLYCOSYLTRANSFERASE 2-LIKE DOMAIN-CONTAINING PROTEIN"/>
    <property type="match status" value="1"/>
</dbReference>
<dbReference type="KEGG" id="agv:OJF2_56320"/>
<feature type="domain" description="Glycosyltransferase 2-like" evidence="1">
    <location>
        <begin position="10"/>
        <end position="135"/>
    </location>
</feature>
<dbReference type="GO" id="GO:0016757">
    <property type="term" value="F:glycosyltransferase activity"/>
    <property type="evidence" value="ECO:0007669"/>
    <property type="project" value="UniProtKB-KW"/>
</dbReference>
<reference evidence="2 3" key="1">
    <citation type="submission" date="2019-08" db="EMBL/GenBank/DDBJ databases">
        <title>Deep-cultivation of Planctomycetes and their phenomic and genomic characterization uncovers novel biology.</title>
        <authorList>
            <person name="Wiegand S."/>
            <person name="Jogler M."/>
            <person name="Boedeker C."/>
            <person name="Pinto D."/>
            <person name="Vollmers J."/>
            <person name="Rivas-Marin E."/>
            <person name="Kohn T."/>
            <person name="Peeters S.H."/>
            <person name="Heuer A."/>
            <person name="Rast P."/>
            <person name="Oberbeckmann S."/>
            <person name="Bunk B."/>
            <person name="Jeske O."/>
            <person name="Meyerdierks A."/>
            <person name="Storesund J.E."/>
            <person name="Kallscheuer N."/>
            <person name="Luecker S."/>
            <person name="Lage O.M."/>
            <person name="Pohl T."/>
            <person name="Merkel B.J."/>
            <person name="Hornburger P."/>
            <person name="Mueller R.-W."/>
            <person name="Bruemmer F."/>
            <person name="Labrenz M."/>
            <person name="Spormann A.M."/>
            <person name="Op den Camp H."/>
            <person name="Overmann J."/>
            <person name="Amann R."/>
            <person name="Jetten M.S.M."/>
            <person name="Mascher T."/>
            <person name="Medema M.H."/>
            <person name="Devos D.P."/>
            <person name="Kaster A.-K."/>
            <person name="Ovreas L."/>
            <person name="Rohde M."/>
            <person name="Galperin M.Y."/>
            <person name="Jogler C."/>
        </authorList>
    </citation>
    <scope>NUCLEOTIDE SEQUENCE [LARGE SCALE GENOMIC DNA]</scope>
    <source>
        <strain evidence="2 3">OJF2</strain>
    </source>
</reference>
<evidence type="ECO:0000313" key="3">
    <source>
        <dbReference type="Proteomes" id="UP000324233"/>
    </source>
</evidence>
<proteinExistence type="predicted"/>
<dbReference type="RefSeq" id="WP_148596660.1">
    <property type="nucleotide sequence ID" value="NZ_CP042997.1"/>
</dbReference>
<dbReference type="CDD" id="cd00761">
    <property type="entry name" value="Glyco_tranf_GTA_type"/>
    <property type="match status" value="1"/>
</dbReference>